<sequence length="208" mass="24008">MAFVSDFLLLIVTLTLAIGFLIFIARTRLKDAPRKGSMLSSLIPRNRKYYNLQKGEGGRLDGDHAIIPAGNGKVHITFRVGSFWSERKRHKDVPAWAMKYRNYDGVSCLTPEGMLEIQYYDTYQSAKELRPYLETIKTLRHGYLYLQEHFDLLIDAMRESKVGSVTVDMLKRHKNLISKLSEQRTRAATDTPLIETTLEEKKRRELSP</sequence>
<keyword evidence="1" id="KW-0472">Membrane</keyword>
<evidence type="ECO:0000313" key="3">
    <source>
        <dbReference type="Proteomes" id="UP000034329"/>
    </source>
</evidence>
<reference evidence="2 3" key="1">
    <citation type="journal article" date="2015" name="Nature">
        <title>rRNA introns, odd ribosomes, and small enigmatic genomes across a large radiation of phyla.</title>
        <authorList>
            <person name="Brown C.T."/>
            <person name="Hug L.A."/>
            <person name="Thomas B.C."/>
            <person name="Sharon I."/>
            <person name="Castelle C.J."/>
            <person name="Singh A."/>
            <person name="Wilkins M.J."/>
            <person name="Williams K.H."/>
            <person name="Banfield J.F."/>
        </authorList>
    </citation>
    <scope>NUCLEOTIDE SEQUENCE [LARGE SCALE GENOMIC DNA]</scope>
</reference>
<comment type="caution">
    <text evidence="2">The sequence shown here is derived from an EMBL/GenBank/DDBJ whole genome shotgun (WGS) entry which is preliminary data.</text>
</comment>
<organism evidence="2 3">
    <name type="scientific">Candidatus Woesebacteria bacterium GW2011_GWB1_45_5</name>
    <dbReference type="NCBI Taxonomy" id="1618581"/>
    <lineage>
        <taxon>Bacteria</taxon>
        <taxon>Candidatus Woeseibacteriota</taxon>
    </lineage>
</organism>
<evidence type="ECO:0000256" key="1">
    <source>
        <dbReference type="SAM" id="Phobius"/>
    </source>
</evidence>
<keyword evidence="1" id="KW-0812">Transmembrane</keyword>
<accession>A0A0G1MRB3</accession>
<dbReference type="EMBL" id="LCLA01000006">
    <property type="protein sequence ID" value="KKU10642.1"/>
    <property type="molecule type" value="Genomic_DNA"/>
</dbReference>
<keyword evidence="1" id="KW-1133">Transmembrane helix</keyword>
<protein>
    <submittedName>
        <fullName evidence="2">Uncharacterized protein</fullName>
    </submittedName>
</protein>
<evidence type="ECO:0000313" key="2">
    <source>
        <dbReference type="EMBL" id="KKU10642.1"/>
    </source>
</evidence>
<feature type="transmembrane region" description="Helical" evidence="1">
    <location>
        <begin position="6"/>
        <end position="25"/>
    </location>
</feature>
<gene>
    <name evidence="2" type="ORF">UX13_C0006G0003</name>
</gene>
<dbReference type="AlphaFoldDB" id="A0A0G1MRB3"/>
<name>A0A0G1MRB3_9BACT</name>
<dbReference type="Proteomes" id="UP000034329">
    <property type="component" value="Unassembled WGS sequence"/>
</dbReference>
<proteinExistence type="predicted"/>